<evidence type="ECO:0000313" key="1">
    <source>
        <dbReference type="EMBL" id="AKB83552.1"/>
    </source>
</evidence>
<reference evidence="1" key="1">
    <citation type="submission" date="2014-07" db="EMBL/GenBank/DDBJ databases">
        <title>Methanogenic archaea and the global carbon cycle.</title>
        <authorList>
            <person name="Henriksen J.R."/>
            <person name="Luke J."/>
            <person name="Reinhart S."/>
            <person name="Benedict M.N."/>
            <person name="Youngblut N.D."/>
            <person name="Metcalf M.E."/>
            <person name="Whitaker R.J."/>
            <person name="Metcalf W.W."/>
        </authorList>
    </citation>
    <scope>NUCLEOTIDE SEQUENCE [LARGE SCALE GENOMIC DNA]</scope>
    <source>
        <strain evidence="1">3</strain>
    </source>
</reference>
<gene>
    <name evidence="1" type="ORF">MSBR3_2974</name>
</gene>
<dbReference type="KEGG" id="mbak:MSBR3_2974"/>
<organism evidence="1 2">
    <name type="scientific">Methanosarcina barkeri 3</name>
    <dbReference type="NCBI Taxonomy" id="1434107"/>
    <lineage>
        <taxon>Archaea</taxon>
        <taxon>Methanobacteriati</taxon>
        <taxon>Methanobacteriota</taxon>
        <taxon>Stenosarchaea group</taxon>
        <taxon>Methanomicrobia</taxon>
        <taxon>Methanosarcinales</taxon>
        <taxon>Methanosarcinaceae</taxon>
        <taxon>Methanosarcina</taxon>
    </lineage>
</organism>
<dbReference type="PATRIC" id="fig|1434107.4.peg.3773"/>
<proteinExistence type="predicted"/>
<dbReference type="HOGENOM" id="CLU_2519731_0_0_2"/>
<accession>A0A0E3SPD3</accession>
<protein>
    <submittedName>
        <fullName evidence="1">Uncharacterized protein</fullName>
    </submittedName>
</protein>
<dbReference type="Proteomes" id="UP000033066">
    <property type="component" value="Chromosome"/>
</dbReference>
<name>A0A0E3SPD3_METBA</name>
<evidence type="ECO:0000313" key="2">
    <source>
        <dbReference type="Proteomes" id="UP000033066"/>
    </source>
</evidence>
<dbReference type="AlphaFoldDB" id="A0A0E3SPD3"/>
<keyword evidence="2" id="KW-1185">Reference proteome</keyword>
<dbReference type="EMBL" id="CP009517">
    <property type="protein sequence ID" value="AKB83552.1"/>
    <property type="molecule type" value="Genomic_DNA"/>
</dbReference>
<dbReference type="Gene3D" id="3.40.630.30">
    <property type="match status" value="1"/>
</dbReference>
<sequence>MINRTVLCLWNGELVGFVVLLADIIEAKAIIDRLEHYKYRKRPGVKIARLAVDSKFERRDNGNVKNEILKEIAYYTTSGEILSI</sequence>